<reference evidence="1" key="1">
    <citation type="submission" date="2018-11" db="EMBL/GenBank/DDBJ databases">
        <authorList>
            <consortium name="Pathogen Informatics"/>
        </authorList>
    </citation>
    <scope>NUCLEOTIDE SEQUENCE</scope>
</reference>
<accession>A0A448WPW8</accession>
<proteinExistence type="predicted"/>
<evidence type="ECO:0000313" key="2">
    <source>
        <dbReference type="Proteomes" id="UP000784294"/>
    </source>
</evidence>
<protein>
    <submittedName>
        <fullName evidence="1">Uncharacterized protein</fullName>
    </submittedName>
</protein>
<dbReference type="EMBL" id="CAAALY010031527">
    <property type="protein sequence ID" value="VEL17196.1"/>
    <property type="molecule type" value="Genomic_DNA"/>
</dbReference>
<evidence type="ECO:0000313" key="1">
    <source>
        <dbReference type="EMBL" id="VEL17196.1"/>
    </source>
</evidence>
<gene>
    <name evidence="1" type="ORF">PXEA_LOCUS10636</name>
</gene>
<dbReference type="Proteomes" id="UP000784294">
    <property type="component" value="Unassembled WGS sequence"/>
</dbReference>
<comment type="caution">
    <text evidence="1">The sequence shown here is derived from an EMBL/GenBank/DDBJ whole genome shotgun (WGS) entry which is preliminary data.</text>
</comment>
<dbReference type="AlphaFoldDB" id="A0A448WPW8"/>
<sequence length="124" mass="14167">MLGLTPLLIRFTPRFGRNCMPLQTDLSITVLPAENVRPSKSSNRCTPITLISFLLHLFMYIAAGSVAKLTRLSVWPFCEWRETVLLCDLPEFVRCSCERERAFYYSSRPHPPAWCSPVSSSKKL</sequence>
<keyword evidence="2" id="KW-1185">Reference proteome</keyword>
<organism evidence="1 2">
    <name type="scientific">Protopolystoma xenopodis</name>
    <dbReference type="NCBI Taxonomy" id="117903"/>
    <lineage>
        <taxon>Eukaryota</taxon>
        <taxon>Metazoa</taxon>
        <taxon>Spiralia</taxon>
        <taxon>Lophotrochozoa</taxon>
        <taxon>Platyhelminthes</taxon>
        <taxon>Monogenea</taxon>
        <taxon>Polyopisthocotylea</taxon>
        <taxon>Polystomatidea</taxon>
        <taxon>Polystomatidae</taxon>
        <taxon>Protopolystoma</taxon>
    </lineage>
</organism>
<name>A0A448WPW8_9PLAT</name>